<keyword evidence="1" id="KW-0472">Membrane</keyword>
<dbReference type="Proteomes" id="UP000502998">
    <property type="component" value="Chromosome"/>
</dbReference>
<dbReference type="InterPro" id="IPR038750">
    <property type="entry name" value="YczE/YyaS-like"/>
</dbReference>
<dbReference type="PANTHER" id="PTHR40078:SF1">
    <property type="entry name" value="INTEGRAL MEMBRANE PROTEIN"/>
    <property type="match status" value="1"/>
</dbReference>
<dbReference type="KEGG" id="esg:EsVE80_00640"/>
<protein>
    <recommendedName>
        <fullName evidence="4">YitT family protein</fullName>
    </recommendedName>
</protein>
<reference evidence="2 3" key="1">
    <citation type="submission" date="2020-02" db="EMBL/GenBank/DDBJ databases">
        <title>Characterization of vanA genotype vancomycin-resistant Enterococcus saigonensis VE80.</title>
        <authorList>
            <person name="Harada T."/>
            <person name="Motooka D."/>
            <person name="Nakamura S."/>
            <person name="Yamamoto Y."/>
            <person name="Kawahara R."/>
            <person name="Kawatsu K."/>
        </authorList>
    </citation>
    <scope>NUCLEOTIDE SEQUENCE [LARGE SCALE GENOMIC DNA]</scope>
    <source>
        <strain evidence="2 3">VE80</strain>
    </source>
</reference>
<gene>
    <name evidence="2" type="primary">yyaS</name>
    <name evidence="2" type="ORF">EsVE80_00640</name>
</gene>
<keyword evidence="3" id="KW-1185">Reference proteome</keyword>
<dbReference type="PANTHER" id="PTHR40078">
    <property type="entry name" value="INTEGRAL MEMBRANE PROTEIN-RELATED"/>
    <property type="match status" value="1"/>
</dbReference>
<dbReference type="EMBL" id="AP022822">
    <property type="protein sequence ID" value="BCA84541.1"/>
    <property type="molecule type" value="Genomic_DNA"/>
</dbReference>
<feature type="transmembrane region" description="Helical" evidence="1">
    <location>
        <begin position="75"/>
        <end position="95"/>
    </location>
</feature>
<dbReference type="RefSeq" id="WP_173101944.1">
    <property type="nucleotide sequence ID" value="NZ_AP022822.1"/>
</dbReference>
<keyword evidence="1" id="KW-0812">Transmembrane</keyword>
<evidence type="ECO:0000313" key="3">
    <source>
        <dbReference type="Proteomes" id="UP000502998"/>
    </source>
</evidence>
<evidence type="ECO:0000256" key="1">
    <source>
        <dbReference type="SAM" id="Phobius"/>
    </source>
</evidence>
<accession>A0A679IJ50</accession>
<feature type="transmembrane region" description="Helical" evidence="1">
    <location>
        <begin position="177"/>
        <end position="196"/>
    </location>
</feature>
<evidence type="ECO:0000313" key="2">
    <source>
        <dbReference type="EMBL" id="BCA84541.1"/>
    </source>
</evidence>
<organism evidence="2 3">
    <name type="scientific">Enterococcus saigonensis</name>
    <dbReference type="NCBI Taxonomy" id="1805431"/>
    <lineage>
        <taxon>Bacteria</taxon>
        <taxon>Bacillati</taxon>
        <taxon>Bacillota</taxon>
        <taxon>Bacilli</taxon>
        <taxon>Lactobacillales</taxon>
        <taxon>Enterococcaceae</taxon>
        <taxon>Enterococcus</taxon>
    </lineage>
</organism>
<keyword evidence="1" id="KW-1133">Transmembrane helix</keyword>
<feature type="transmembrane region" description="Helical" evidence="1">
    <location>
        <begin position="7"/>
        <end position="30"/>
    </location>
</feature>
<sequence length="209" mass="22746">MNNIVKRLIIVCTGTIIAGFGVQFIVAANMGSDSVSTLILGLLQHTSIPFGRWSQLISLTFLLSTFVYKREILGIGSVINTFLFGEAISFLAQFIQFEANRSFGLNFSYLIVGFTLMALGTAIYLQADLGAGPVEGIMLCLCDKLNFPLKYSRILIDFTIVFVGFLLGGSLGVGTLLAVFALGPMIAGFIYFLEVITEKIMLSLQLTKE</sequence>
<feature type="transmembrane region" description="Helical" evidence="1">
    <location>
        <begin position="107"/>
        <end position="125"/>
    </location>
</feature>
<dbReference type="AlphaFoldDB" id="A0A679IJ50"/>
<name>A0A679IJ50_9ENTE</name>
<proteinExistence type="predicted"/>
<evidence type="ECO:0008006" key="4">
    <source>
        <dbReference type="Google" id="ProtNLM"/>
    </source>
</evidence>
<dbReference type="Pfam" id="PF19700">
    <property type="entry name" value="DUF6198"/>
    <property type="match status" value="1"/>
</dbReference>